<keyword evidence="7" id="KW-1185">Reference proteome</keyword>
<dbReference type="InterPro" id="IPR015422">
    <property type="entry name" value="PyrdxlP-dep_Trfase_small"/>
</dbReference>
<proteinExistence type="predicted"/>
<comment type="caution">
    <text evidence="6">The sequence shown here is derived from an EMBL/GenBank/DDBJ whole genome shotgun (WGS) entry which is preliminary data.</text>
</comment>
<dbReference type="PANTHER" id="PTHR42885">
    <property type="entry name" value="HISTIDINOL-PHOSPHATE AMINOTRANSFERASE-RELATED"/>
    <property type="match status" value="1"/>
</dbReference>
<dbReference type="Gene3D" id="3.90.1150.10">
    <property type="entry name" value="Aspartate Aminotransferase, domain 1"/>
    <property type="match status" value="1"/>
</dbReference>
<dbReference type="EMBL" id="JYNY01000087">
    <property type="protein sequence ID" value="KJJ85713.1"/>
    <property type="molecule type" value="Genomic_DNA"/>
</dbReference>
<dbReference type="GO" id="GO:0008483">
    <property type="term" value="F:transaminase activity"/>
    <property type="evidence" value="ECO:0007669"/>
    <property type="project" value="UniProtKB-KW"/>
</dbReference>
<dbReference type="InterPro" id="IPR015421">
    <property type="entry name" value="PyrdxlP-dep_Trfase_major"/>
</dbReference>
<evidence type="ECO:0000259" key="5">
    <source>
        <dbReference type="Pfam" id="PF00155"/>
    </source>
</evidence>
<dbReference type="InterPro" id="IPR015424">
    <property type="entry name" value="PyrdxlP-dep_Trfase"/>
</dbReference>
<dbReference type="Proteomes" id="UP000033428">
    <property type="component" value="Unassembled WGS sequence"/>
</dbReference>
<feature type="domain" description="Aminotransferase class I/classII large" evidence="5">
    <location>
        <begin position="2"/>
        <end position="147"/>
    </location>
</feature>
<accession>A0A0F0CQX2</accession>
<keyword evidence="2 6" id="KW-0032">Aminotransferase</keyword>
<dbReference type="InterPro" id="IPR004839">
    <property type="entry name" value="Aminotransferase_I/II_large"/>
</dbReference>
<dbReference type="Gene3D" id="3.40.640.10">
    <property type="entry name" value="Type I PLP-dependent aspartate aminotransferase-like (Major domain)"/>
    <property type="match status" value="1"/>
</dbReference>
<evidence type="ECO:0000256" key="1">
    <source>
        <dbReference type="ARBA" id="ARBA00001933"/>
    </source>
</evidence>
<organism evidence="6 7">
    <name type="scientific">Candidatus Omnitrophus magneticus</name>
    <dbReference type="NCBI Taxonomy" id="1609969"/>
    <lineage>
        <taxon>Bacteria</taxon>
        <taxon>Pseudomonadati</taxon>
        <taxon>Candidatus Omnitrophota</taxon>
        <taxon>Candidatus Omnitrophus</taxon>
    </lineage>
</organism>
<evidence type="ECO:0000256" key="3">
    <source>
        <dbReference type="ARBA" id="ARBA00022679"/>
    </source>
</evidence>
<reference evidence="6 7" key="1">
    <citation type="submission" date="2015-02" db="EMBL/GenBank/DDBJ databases">
        <title>Single-cell genomics of uncultivated deep-branching MTB reveals a conserved set of magnetosome genes.</title>
        <authorList>
            <person name="Kolinko S."/>
            <person name="Richter M."/>
            <person name="Glockner F.O."/>
            <person name="Brachmann A."/>
            <person name="Schuler D."/>
        </authorList>
    </citation>
    <scope>NUCLEOTIDE SEQUENCE [LARGE SCALE GENOMIC DNA]</scope>
    <source>
        <strain evidence="6">SKK-01</strain>
    </source>
</reference>
<dbReference type="Pfam" id="PF00155">
    <property type="entry name" value="Aminotran_1_2"/>
    <property type="match status" value="1"/>
</dbReference>
<keyword evidence="4" id="KW-0663">Pyridoxal phosphate</keyword>
<dbReference type="AlphaFoldDB" id="A0A0F0CQX2"/>
<dbReference type="CDD" id="cd00609">
    <property type="entry name" value="AAT_like"/>
    <property type="match status" value="1"/>
</dbReference>
<protein>
    <submittedName>
        <fullName evidence="6">Histidinol-phosphate aminotransferase</fullName>
    </submittedName>
</protein>
<dbReference type="PANTHER" id="PTHR42885:SF2">
    <property type="entry name" value="HISTIDINOL-PHOSPHATE AMINOTRANSFERASE"/>
    <property type="match status" value="1"/>
</dbReference>
<dbReference type="GO" id="GO:0030170">
    <property type="term" value="F:pyridoxal phosphate binding"/>
    <property type="evidence" value="ECO:0007669"/>
    <property type="project" value="InterPro"/>
</dbReference>
<keyword evidence="3 6" id="KW-0808">Transferase</keyword>
<evidence type="ECO:0000256" key="4">
    <source>
        <dbReference type="ARBA" id="ARBA00022898"/>
    </source>
</evidence>
<dbReference type="SUPFAM" id="SSF53383">
    <property type="entry name" value="PLP-dependent transferases"/>
    <property type="match status" value="1"/>
</dbReference>
<name>A0A0F0CQX2_9BACT</name>
<evidence type="ECO:0000256" key="2">
    <source>
        <dbReference type="ARBA" id="ARBA00022576"/>
    </source>
</evidence>
<sequence>MLNTYRNLIIMRTLSKIGLASLRTGFIIGDKDLIYEINKVRLPFNVNSFSQAIALQVLTEPQKLDANNKLIIEERDKLYKQMSAIKPIKTYPSDANFILFKAEGADKLHSELLNEGILIKNLNTSLKGCLRVTIGTAYEMEAFINSLRRICERGK</sequence>
<feature type="non-terminal residue" evidence="6">
    <location>
        <position position="155"/>
    </location>
</feature>
<comment type="cofactor">
    <cofactor evidence="1">
        <name>pyridoxal 5'-phosphate</name>
        <dbReference type="ChEBI" id="CHEBI:597326"/>
    </cofactor>
</comment>
<evidence type="ECO:0000313" key="6">
    <source>
        <dbReference type="EMBL" id="KJJ85713.1"/>
    </source>
</evidence>
<evidence type="ECO:0000313" key="7">
    <source>
        <dbReference type="Proteomes" id="UP000033428"/>
    </source>
</evidence>
<gene>
    <name evidence="6" type="ORF">OMAG_000419</name>
</gene>